<dbReference type="Gene3D" id="3.30.60.30">
    <property type="match status" value="1"/>
</dbReference>
<accession>A0A1F6BXC9</accession>
<dbReference type="EMBL" id="MFKO01000008">
    <property type="protein sequence ID" value="OGG41488.1"/>
    <property type="molecule type" value="Genomic_DNA"/>
</dbReference>
<evidence type="ECO:0000256" key="1">
    <source>
        <dbReference type="SAM" id="MobiDB-lite"/>
    </source>
</evidence>
<keyword evidence="2" id="KW-0732">Signal</keyword>
<evidence type="ECO:0008006" key="5">
    <source>
        <dbReference type="Google" id="ProtNLM"/>
    </source>
</evidence>
<organism evidence="3 4">
    <name type="scientific">Candidatus Kaiserbacteria bacterium RIFCSPHIGHO2_01_FULL_46_22</name>
    <dbReference type="NCBI Taxonomy" id="1798475"/>
    <lineage>
        <taxon>Bacteria</taxon>
        <taxon>Candidatus Kaiseribacteriota</taxon>
    </lineage>
</organism>
<dbReference type="STRING" id="1798475.A2837_03200"/>
<evidence type="ECO:0000313" key="3">
    <source>
        <dbReference type="EMBL" id="OGG41488.1"/>
    </source>
</evidence>
<feature type="chain" id="PRO_5009523208" description="Kazal-like domain-containing protein" evidence="2">
    <location>
        <begin position="28"/>
        <end position="159"/>
    </location>
</feature>
<feature type="region of interest" description="Disordered" evidence="1">
    <location>
        <begin position="91"/>
        <end position="141"/>
    </location>
</feature>
<evidence type="ECO:0000256" key="2">
    <source>
        <dbReference type="SAM" id="SignalP"/>
    </source>
</evidence>
<comment type="caution">
    <text evidence="3">The sequence shown here is derived from an EMBL/GenBank/DDBJ whole genome shotgun (WGS) entry which is preliminary data.</text>
</comment>
<proteinExistence type="predicted"/>
<evidence type="ECO:0000313" key="4">
    <source>
        <dbReference type="Proteomes" id="UP000176322"/>
    </source>
</evidence>
<feature type="compositionally biased region" description="Basic and acidic residues" evidence="1">
    <location>
        <begin position="107"/>
        <end position="120"/>
    </location>
</feature>
<feature type="signal peptide" evidence="2">
    <location>
        <begin position="1"/>
        <end position="27"/>
    </location>
</feature>
<protein>
    <recommendedName>
        <fullName evidence="5">Kazal-like domain-containing protein</fullName>
    </recommendedName>
</protein>
<gene>
    <name evidence="3" type="ORF">A2837_03200</name>
</gene>
<sequence>MKYLLLGAVLLLTLTVHMTAFSVPTQAAGMCTMEYRPVCGTRQVSCIRPDMTYGLGERDAVCTEYATYGNRCVLESEGATFVHEGLCTDEELGKDSKDPVSPPQVGSEKKYQPLDGEIKNIEPAPASAQFETATDTNPSTPTSPLGIFSRLWLALMSWF</sequence>
<feature type="compositionally biased region" description="Polar residues" evidence="1">
    <location>
        <begin position="129"/>
        <end position="141"/>
    </location>
</feature>
<dbReference type="AlphaFoldDB" id="A0A1F6BXC9"/>
<dbReference type="Proteomes" id="UP000176322">
    <property type="component" value="Unassembled WGS sequence"/>
</dbReference>
<reference evidence="3 4" key="1">
    <citation type="journal article" date="2016" name="Nat. Commun.">
        <title>Thousands of microbial genomes shed light on interconnected biogeochemical processes in an aquifer system.</title>
        <authorList>
            <person name="Anantharaman K."/>
            <person name="Brown C.T."/>
            <person name="Hug L.A."/>
            <person name="Sharon I."/>
            <person name="Castelle C.J."/>
            <person name="Probst A.J."/>
            <person name="Thomas B.C."/>
            <person name="Singh A."/>
            <person name="Wilkins M.J."/>
            <person name="Karaoz U."/>
            <person name="Brodie E.L."/>
            <person name="Williams K.H."/>
            <person name="Hubbard S.S."/>
            <person name="Banfield J.F."/>
        </authorList>
    </citation>
    <scope>NUCLEOTIDE SEQUENCE [LARGE SCALE GENOMIC DNA]</scope>
</reference>
<name>A0A1F6BXC9_9BACT</name>